<dbReference type="RefSeq" id="WP_370595957.1">
    <property type="nucleotide sequence ID" value="NZ_JALBUR010000011.1"/>
</dbReference>
<evidence type="ECO:0000313" key="2">
    <source>
        <dbReference type="Proteomes" id="UP001286174"/>
    </source>
</evidence>
<sequence length="257" mass="27848">MRKLRSQSGVSLSVALLFFVVCAALASMILAAAYAASGRVTSRMTLNQDQYAADSAASLIAKELQNDVIVIQEKADVMQKEDGSYTVQAQADGSGISTSYYEINHSVASVEEARELIEKYDSSVKNETTDNQSLLVKEYTSMYSAYLGHYTTGTEKFYQAKLVSAALDESLQSRESRFGVAVGSDDKMQCSAVMTLASDLSLDISVTSNKSTIHVYCVPDIITVYTYAVKDEGDVNGVQTVTKTTMISFEGAKVTRS</sequence>
<proteinExistence type="predicted"/>
<dbReference type="EMBL" id="JALBUR010000011">
    <property type="protein sequence ID" value="MDX8419584.1"/>
    <property type="molecule type" value="Genomic_DNA"/>
</dbReference>
<reference evidence="1 2" key="1">
    <citation type="submission" date="2022-03" db="EMBL/GenBank/DDBJ databases">
        <title>Novel taxa within the pig intestine.</title>
        <authorList>
            <person name="Wylensek D."/>
            <person name="Bishof K."/>
            <person name="Afrizal A."/>
            <person name="Clavel T."/>
        </authorList>
    </citation>
    <scope>NUCLEOTIDE SEQUENCE [LARGE SCALE GENOMIC DNA]</scope>
    <source>
        <strain evidence="1 2">CLA-KB-P133</strain>
    </source>
</reference>
<accession>A0AB35U4F0</accession>
<dbReference type="AlphaFoldDB" id="A0AB35U4F0"/>
<evidence type="ECO:0008006" key="3">
    <source>
        <dbReference type="Google" id="ProtNLM"/>
    </source>
</evidence>
<comment type="caution">
    <text evidence="1">The sequence shown here is derived from an EMBL/GenBank/DDBJ whole genome shotgun (WGS) entry which is preliminary data.</text>
</comment>
<name>A0AB35U4F0_9FIRM</name>
<evidence type="ECO:0000313" key="1">
    <source>
        <dbReference type="EMBL" id="MDX8419584.1"/>
    </source>
</evidence>
<organism evidence="1 2">
    <name type="scientific">Grylomicrobium aquisgranensis</name>
    <dbReference type="NCBI Taxonomy" id="2926318"/>
    <lineage>
        <taxon>Bacteria</taxon>
        <taxon>Bacillati</taxon>
        <taxon>Bacillota</taxon>
        <taxon>Erysipelotrichia</taxon>
        <taxon>Erysipelotrichales</taxon>
        <taxon>Erysipelotrichaceae</taxon>
        <taxon>Grylomicrobium</taxon>
    </lineage>
</organism>
<dbReference type="Proteomes" id="UP001286174">
    <property type="component" value="Unassembled WGS sequence"/>
</dbReference>
<protein>
    <recommendedName>
        <fullName evidence="3">Flp pilus-assembly TadG-like N-terminal domain-containing protein</fullName>
    </recommendedName>
</protein>
<keyword evidence="2" id="KW-1185">Reference proteome</keyword>
<gene>
    <name evidence="1" type="ORF">MOZ60_05710</name>
</gene>